<reference evidence="4" key="1">
    <citation type="journal article" date="2013" name="Proc. Natl. Acad. Sci. U.S.A.">
        <title>Genome structure and metabolic features in the red seaweed Chondrus crispus shed light on evolution of the Archaeplastida.</title>
        <authorList>
            <person name="Collen J."/>
            <person name="Porcel B."/>
            <person name="Carre W."/>
            <person name="Ball S.G."/>
            <person name="Chaparro C."/>
            <person name="Tonon T."/>
            <person name="Barbeyron T."/>
            <person name="Michel G."/>
            <person name="Noel B."/>
            <person name="Valentin K."/>
            <person name="Elias M."/>
            <person name="Artiguenave F."/>
            <person name="Arun A."/>
            <person name="Aury J.M."/>
            <person name="Barbosa-Neto J.F."/>
            <person name="Bothwell J.H."/>
            <person name="Bouget F.Y."/>
            <person name="Brillet L."/>
            <person name="Cabello-Hurtado F."/>
            <person name="Capella-Gutierrez S."/>
            <person name="Charrier B."/>
            <person name="Cladiere L."/>
            <person name="Cock J.M."/>
            <person name="Coelho S.M."/>
            <person name="Colleoni C."/>
            <person name="Czjzek M."/>
            <person name="Da Silva C."/>
            <person name="Delage L."/>
            <person name="Denoeud F."/>
            <person name="Deschamps P."/>
            <person name="Dittami S.M."/>
            <person name="Gabaldon T."/>
            <person name="Gachon C.M."/>
            <person name="Groisillier A."/>
            <person name="Herve C."/>
            <person name="Jabbari K."/>
            <person name="Katinka M."/>
            <person name="Kloareg B."/>
            <person name="Kowalczyk N."/>
            <person name="Labadie K."/>
            <person name="Leblanc C."/>
            <person name="Lopez P.J."/>
            <person name="McLachlan D.H."/>
            <person name="Meslet-Cladiere L."/>
            <person name="Moustafa A."/>
            <person name="Nehr Z."/>
            <person name="Nyvall Collen P."/>
            <person name="Panaud O."/>
            <person name="Partensky F."/>
            <person name="Poulain J."/>
            <person name="Rensing S.A."/>
            <person name="Rousvoal S."/>
            <person name="Samson G."/>
            <person name="Symeonidi A."/>
            <person name="Weissenbach J."/>
            <person name="Zambounis A."/>
            <person name="Wincker P."/>
            <person name="Boyen C."/>
        </authorList>
    </citation>
    <scope>NUCLEOTIDE SEQUENCE [LARGE SCALE GENOMIC DNA]</scope>
    <source>
        <strain evidence="4">cv. Stackhouse</strain>
    </source>
</reference>
<dbReference type="KEGG" id="ccp:CHC_T00001938001"/>
<dbReference type="Gene3D" id="1.10.357.150">
    <property type="match status" value="1"/>
</dbReference>
<feature type="domain" description="ZW10 C-terminal helical" evidence="2">
    <location>
        <begin position="589"/>
        <end position="740"/>
    </location>
</feature>
<accession>R7Q667</accession>
<dbReference type="EMBL" id="HG001642">
    <property type="protein sequence ID" value="CDF33348.1"/>
    <property type="molecule type" value="Genomic_DNA"/>
</dbReference>
<proteinExistence type="predicted"/>
<dbReference type="OMA" id="RIVSANC"/>
<dbReference type="OrthoDB" id="534815at2759"/>
<dbReference type="Pfam" id="PF22766">
    <property type="entry name" value="ZW10_C2"/>
    <property type="match status" value="1"/>
</dbReference>
<feature type="domain" description="Centromere/kinetochore protein zw10 C-terminal" evidence="1">
    <location>
        <begin position="440"/>
        <end position="567"/>
    </location>
</feature>
<dbReference type="GeneID" id="17320868"/>
<dbReference type="PANTHER" id="PTHR12205:SF0">
    <property type="entry name" value="CENTROMERE_KINETOCHORE PROTEIN ZW10 HOMOLOG"/>
    <property type="match status" value="1"/>
</dbReference>
<dbReference type="GO" id="GO:0005737">
    <property type="term" value="C:cytoplasm"/>
    <property type="evidence" value="ECO:0007669"/>
    <property type="project" value="GOC"/>
</dbReference>
<dbReference type="Gramene" id="CDF33348">
    <property type="protein sequence ID" value="CDF33348"/>
    <property type="gene ID" value="CHC_T00001938001"/>
</dbReference>
<sequence length="758" mass="83297">MVATKILDEALRGGELARQLEERCTARLKAAEATATKAISTAPDFLNSTRERHKLLMTNAESLNTELEMLGESLDDITESSRQLARRAKLDASKKEALKELSILILPYVEVAKAIEASDDIATRGFEQLHETHSAIEAAIATAAESGLHQLVRTIHDLEERADDVTAVMKSRFMDTFEIRSQTIIATGKSIMAGTSHRNQVGRASASLAKCGLIQDAIKAIVSELMRNHVANRIATATVFFQIETDSGCTLEWTDGHDTSAELLEFDLDDIEPIPDSEIDAMSEHLDISNSVARALKIYDVLTDHVVGVDYSRDLANAMRTWFAEHVLPPSVVLTSKREQHGTADASRSALRSRVIAVSASAKTLQMALRARGASSFTFGVELDELESTVGAECRAQAVLAARRAIALFSNARHNDNNMVECPIAADKYIPRTNRPPEYFAPCLVTRTAIHVHDIFLSTRKDATSALQSGSTGIGNAMNAAAVECFRSYREDVPVQHADDLRASLRLKALYYNDCMMFAHSARISGHHLGLTTDLQVEIACLEEAALKAMTIVRRTAEQRLMENLRAACRNSALGAYGTLTQIQRSSALSAAFNAMREVVSVFSDIVPTEIAEVAAGRLLQKYLISLCSEVVALPEISADGCDQIVSILCDADANVESLMDLVKGMNVVRAGAPPPDVIIQMRRAQKRLQLIREILNARMEDITTAFRVGKYEGLITRDEVEHFIRSIFEDTPLRASFIQDLDVSVEQEAGEWENVNW</sequence>
<dbReference type="Proteomes" id="UP000012073">
    <property type="component" value="Unassembled WGS sequence"/>
</dbReference>
<dbReference type="GO" id="GO:1990423">
    <property type="term" value="C:RZZ complex"/>
    <property type="evidence" value="ECO:0007669"/>
    <property type="project" value="TreeGrafter"/>
</dbReference>
<keyword evidence="4" id="KW-1185">Reference proteome</keyword>
<name>R7Q667_CHOCR</name>
<dbReference type="RefSeq" id="XP_005713151.1">
    <property type="nucleotide sequence ID" value="XM_005713094.1"/>
</dbReference>
<organism evidence="3 4">
    <name type="scientific">Chondrus crispus</name>
    <name type="common">Carrageen Irish moss</name>
    <name type="synonym">Polymorpha crispa</name>
    <dbReference type="NCBI Taxonomy" id="2769"/>
    <lineage>
        <taxon>Eukaryota</taxon>
        <taxon>Rhodophyta</taxon>
        <taxon>Florideophyceae</taxon>
        <taxon>Rhodymeniophycidae</taxon>
        <taxon>Gigartinales</taxon>
        <taxon>Gigartinaceae</taxon>
        <taxon>Chondrus</taxon>
    </lineage>
</organism>
<dbReference type="Pfam" id="PF20666">
    <property type="entry name" value="ZW10_C"/>
    <property type="match status" value="1"/>
</dbReference>
<dbReference type="PANTHER" id="PTHR12205">
    <property type="entry name" value="CENTROMERE/KINETOCHORE PROTEIN ZW10"/>
    <property type="match status" value="1"/>
</dbReference>
<dbReference type="GO" id="GO:0006888">
    <property type="term" value="P:endoplasmic reticulum to Golgi vesicle-mediated transport"/>
    <property type="evidence" value="ECO:0007669"/>
    <property type="project" value="TreeGrafter"/>
</dbReference>
<evidence type="ECO:0000313" key="4">
    <source>
        <dbReference type="Proteomes" id="UP000012073"/>
    </source>
</evidence>
<protein>
    <submittedName>
        <fullName evidence="3">Uncharacterized protein</fullName>
    </submittedName>
</protein>
<evidence type="ECO:0000259" key="2">
    <source>
        <dbReference type="Pfam" id="PF22766"/>
    </source>
</evidence>
<dbReference type="InterPro" id="IPR046362">
    <property type="entry name" value="Zw10/DSL1_C_sf"/>
</dbReference>
<dbReference type="InterPro" id="IPR048343">
    <property type="entry name" value="ZW10_C"/>
</dbReference>
<dbReference type="AlphaFoldDB" id="R7Q667"/>
<evidence type="ECO:0000259" key="1">
    <source>
        <dbReference type="Pfam" id="PF20666"/>
    </source>
</evidence>
<evidence type="ECO:0000313" key="3">
    <source>
        <dbReference type="EMBL" id="CDF33348.1"/>
    </source>
</evidence>
<dbReference type="InterPro" id="IPR055148">
    <property type="entry name" value="ZW10_C_2"/>
</dbReference>
<dbReference type="STRING" id="2769.R7Q667"/>
<gene>
    <name evidence="3" type="ORF">CHC_T00001938001</name>
</gene>
<dbReference type="GO" id="GO:0007094">
    <property type="term" value="P:mitotic spindle assembly checkpoint signaling"/>
    <property type="evidence" value="ECO:0007669"/>
    <property type="project" value="TreeGrafter"/>
</dbReference>